<dbReference type="SMART" id="SM00913">
    <property type="entry name" value="IBN_N"/>
    <property type="match status" value="1"/>
</dbReference>
<dbReference type="InterPro" id="IPR016024">
    <property type="entry name" value="ARM-type_fold"/>
</dbReference>
<keyword evidence="7" id="KW-0539">Nucleus</keyword>
<evidence type="ECO:0000313" key="9">
    <source>
        <dbReference type="EMBL" id="KAJ7313159.1"/>
    </source>
</evidence>
<dbReference type="Pfam" id="PF13513">
    <property type="entry name" value="HEAT_EZ"/>
    <property type="match status" value="1"/>
</dbReference>
<keyword evidence="5" id="KW-0677">Repeat</keyword>
<dbReference type="AlphaFoldDB" id="A0A9Q0XFX7"/>
<feature type="domain" description="Importin N-terminal" evidence="8">
    <location>
        <begin position="24"/>
        <end position="90"/>
    </location>
</feature>
<organism evidence="9 10">
    <name type="scientific">Phrynocephalus forsythii</name>
    <dbReference type="NCBI Taxonomy" id="171643"/>
    <lineage>
        <taxon>Eukaryota</taxon>
        <taxon>Metazoa</taxon>
        <taxon>Chordata</taxon>
        <taxon>Craniata</taxon>
        <taxon>Vertebrata</taxon>
        <taxon>Euteleostomi</taxon>
        <taxon>Lepidosauria</taxon>
        <taxon>Squamata</taxon>
        <taxon>Bifurcata</taxon>
        <taxon>Unidentata</taxon>
        <taxon>Episquamata</taxon>
        <taxon>Toxicofera</taxon>
        <taxon>Iguania</taxon>
        <taxon>Acrodonta</taxon>
        <taxon>Agamidae</taxon>
        <taxon>Agaminae</taxon>
        <taxon>Phrynocephalus</taxon>
    </lineage>
</organism>
<name>A0A9Q0XFX7_9SAUR</name>
<keyword evidence="10" id="KW-1185">Reference proteome</keyword>
<evidence type="ECO:0000313" key="10">
    <source>
        <dbReference type="Proteomes" id="UP001142489"/>
    </source>
</evidence>
<dbReference type="InterPro" id="IPR057672">
    <property type="entry name" value="TPR_IPO4/5"/>
</dbReference>
<dbReference type="OrthoDB" id="7862313at2759"/>
<evidence type="ECO:0000256" key="7">
    <source>
        <dbReference type="ARBA" id="ARBA00023242"/>
    </source>
</evidence>
<dbReference type="Gene3D" id="1.25.10.10">
    <property type="entry name" value="Leucine-rich Repeat Variant"/>
    <property type="match status" value="1"/>
</dbReference>
<keyword evidence="4" id="KW-0963">Cytoplasm</keyword>
<dbReference type="Pfam" id="PF25574">
    <property type="entry name" value="TPR_IMB1"/>
    <property type="match status" value="1"/>
</dbReference>
<dbReference type="Pfam" id="PF25780">
    <property type="entry name" value="TPR_IPO5"/>
    <property type="match status" value="1"/>
</dbReference>
<evidence type="ECO:0000259" key="8">
    <source>
        <dbReference type="PROSITE" id="PS50166"/>
    </source>
</evidence>
<evidence type="ECO:0000256" key="2">
    <source>
        <dbReference type="ARBA" id="ARBA00004496"/>
    </source>
</evidence>
<dbReference type="InterPro" id="IPR001494">
    <property type="entry name" value="Importin-beta_N"/>
</dbReference>
<dbReference type="SUPFAM" id="SSF48371">
    <property type="entry name" value="ARM repeat"/>
    <property type="match status" value="2"/>
</dbReference>
<dbReference type="InterPro" id="IPR040122">
    <property type="entry name" value="Importin_beta"/>
</dbReference>
<dbReference type="PANTHER" id="PTHR10527">
    <property type="entry name" value="IMPORTIN BETA"/>
    <property type="match status" value="1"/>
</dbReference>
<gene>
    <name evidence="9" type="ORF">JRQ81_004432</name>
</gene>
<evidence type="ECO:0000256" key="4">
    <source>
        <dbReference type="ARBA" id="ARBA00022490"/>
    </source>
</evidence>
<evidence type="ECO:0000256" key="5">
    <source>
        <dbReference type="ARBA" id="ARBA00022737"/>
    </source>
</evidence>
<protein>
    <recommendedName>
        <fullName evidence="8">Importin N-terminal domain-containing protein</fullName>
    </recommendedName>
</protein>
<evidence type="ECO:0000256" key="1">
    <source>
        <dbReference type="ARBA" id="ARBA00004123"/>
    </source>
</evidence>
<dbReference type="InterPro" id="IPR011989">
    <property type="entry name" value="ARM-like"/>
</dbReference>
<dbReference type="Pfam" id="PF03810">
    <property type="entry name" value="IBN_N"/>
    <property type="match status" value="1"/>
</dbReference>
<keyword evidence="6" id="KW-0653">Protein transport</keyword>
<dbReference type="InterPro" id="IPR058584">
    <property type="entry name" value="IMB1_TNPO1-like_TPR"/>
</dbReference>
<evidence type="ECO:0000256" key="6">
    <source>
        <dbReference type="ARBA" id="ARBA00022927"/>
    </source>
</evidence>
<accession>A0A9Q0XFX7</accession>
<dbReference type="EMBL" id="JAPFRF010000012">
    <property type="protein sequence ID" value="KAJ7313159.1"/>
    <property type="molecule type" value="Genomic_DNA"/>
</dbReference>
<dbReference type="GO" id="GO:0006606">
    <property type="term" value="P:protein import into nucleus"/>
    <property type="evidence" value="ECO:0007669"/>
    <property type="project" value="InterPro"/>
</dbReference>
<dbReference type="PROSITE" id="PS50166">
    <property type="entry name" value="IMPORTIN_B_NT"/>
    <property type="match status" value="1"/>
</dbReference>
<dbReference type="Proteomes" id="UP001142489">
    <property type="component" value="Unassembled WGS sequence"/>
</dbReference>
<reference evidence="9" key="1">
    <citation type="journal article" date="2023" name="DNA Res.">
        <title>Chromosome-level genome assembly of Phrynocephalus forsythii using third-generation DNA sequencing and Hi-C analysis.</title>
        <authorList>
            <person name="Qi Y."/>
            <person name="Zhao W."/>
            <person name="Zhao Y."/>
            <person name="Niu C."/>
            <person name="Cao S."/>
            <person name="Zhang Y."/>
        </authorList>
    </citation>
    <scope>NUCLEOTIDE SEQUENCE</scope>
    <source>
        <tissue evidence="9">Muscle</tissue>
    </source>
</reference>
<sequence length="1117" mass="122933">MGTLELEKILADLLQPDNAVIQQATTQLKEALKQPQALSHLTHVMSNSENPQIRQLAAVLVRRLLTKQWKKLSGIEQDMLKTLVLNTLQKERDHKVSLGLAQLAAVILKHETLEKWPQMLQFIHHGARSRDPAQSQVGLLLLNSALELDPEVFFPHYKDLLRLFHHTLNSRDQPATLYYTLRSLSNIAAGLGSDEVILCDTSCLLYEGPLYSPVDDVLKAIPHGTTQKDLNLMSSMVPKVILAIRELIGINEAQASETMEVFDELMETEVSIIAQHVPEIVGFFLEVGANQALGDSLRVKALSCISFLIKLKSKAILKHKLVSPILNALFPIMSAEPPPGQMDAEDEQTEEEIEDKAEVQTPKHFAAQVVDMLALQLPPEKLFPHLTPLMEPALLSPNPYHRKAGLMCLAVLAEGCGDHIRKKHLQPMLQVVCRALLDESQVVRNAALFALGQFSENLQPDIARYSDDIMPLLLRYLEGIQVAHTSHMAKAYYALENFVENLGENPSLWRQDHAVSPVPDETMLTTLSHPSSPRSKELAISAIGAIAQAAQNSILPYFQTVVDHLMGYLLTTQEDLRPVQIQSIETLSVLATVLSREVFLPLAEQCCQLGLDLCDKVDDPDLRRCTYSLFGSLTTVLEDGIAPYLPRITTLMLYSIKSTEGIQLQVSPGNSFLIFDEEDEEAEVEGDESLTDEEEEDELAGMSVGNVFMDEKEDACIALGEISTSACVAFLPYMESCFQEIGKLLECPHISVRKSSYEAMGQFCISLRRLVERDPSESHTGALQKLLSLVLPVYIKGIREDKERQVVMSILDMLAKLVKTCKREGLSEGGRLAELCRVIREVLEKKVACQETDEDYDEGDDDEEAEYDSMVIECAGEVIPALAEAAGGESFAPYFAGFLPLLLNKLKPSSSFADKSFAVGTIAETIQGLGQASAPFVPRLVQVLMAAARSEDMEVRSNAVFGLGVLAEHGGEAMHEHYPKLLGLLSNIIAQEQRGRVTDNVCGAVARMVMANPGGVFPVLLHALPLRDDFEEYQTIFRCINFIHGHDPQQVLQQVGEIVRAGSAILGSKELPAEGRNTLVSLLRNLSASCPAEFQAAILSLPSDAGGLVNAAVGSFV</sequence>
<keyword evidence="3" id="KW-0813">Transport</keyword>
<proteinExistence type="predicted"/>
<dbReference type="GO" id="GO:0031267">
    <property type="term" value="F:small GTPase binding"/>
    <property type="evidence" value="ECO:0007669"/>
    <property type="project" value="InterPro"/>
</dbReference>
<comment type="caution">
    <text evidence="9">The sequence shown here is derived from an EMBL/GenBank/DDBJ whole genome shotgun (WGS) entry which is preliminary data.</text>
</comment>
<comment type="subcellular location">
    <subcellularLocation>
        <location evidence="2">Cytoplasm</location>
    </subcellularLocation>
    <subcellularLocation>
        <location evidence="1">Nucleus</location>
    </subcellularLocation>
</comment>
<dbReference type="GO" id="GO:0005737">
    <property type="term" value="C:cytoplasm"/>
    <property type="evidence" value="ECO:0007669"/>
    <property type="project" value="UniProtKB-SubCell"/>
</dbReference>
<evidence type="ECO:0000256" key="3">
    <source>
        <dbReference type="ARBA" id="ARBA00022448"/>
    </source>
</evidence>